<dbReference type="InterPro" id="IPR014724">
    <property type="entry name" value="RNA_pol_RPB2_OB-fold"/>
</dbReference>
<evidence type="ECO:0000256" key="6">
    <source>
        <dbReference type="ARBA" id="ARBA00048552"/>
    </source>
</evidence>
<dbReference type="PANTHER" id="PTHR20856">
    <property type="entry name" value="DNA-DIRECTED RNA POLYMERASE I SUBUNIT 2"/>
    <property type="match status" value="1"/>
</dbReference>
<gene>
    <name evidence="13" type="ORF">KC622_01235</name>
</gene>
<dbReference type="Gene3D" id="2.30.150.10">
    <property type="entry name" value="DNA-directed RNA polymerase, beta subunit, external 1 domain"/>
    <property type="match status" value="1"/>
</dbReference>
<dbReference type="Gene3D" id="3.90.1800.10">
    <property type="entry name" value="RNA polymerase alpha subunit dimerisation domain"/>
    <property type="match status" value="1"/>
</dbReference>
<evidence type="ECO:0000259" key="9">
    <source>
        <dbReference type="Pfam" id="PF04560"/>
    </source>
</evidence>
<evidence type="ECO:0000256" key="1">
    <source>
        <dbReference type="ARBA" id="ARBA00012418"/>
    </source>
</evidence>
<feature type="domain" description="DNA-directed RNA polymerase beta subunit external 1" evidence="12">
    <location>
        <begin position="409"/>
        <end position="466"/>
    </location>
</feature>
<dbReference type="InterPro" id="IPR015712">
    <property type="entry name" value="DNA-dir_RNA_pol_su2"/>
</dbReference>
<dbReference type="InterPro" id="IPR037034">
    <property type="entry name" value="RNA_pol_Rpb2_2_sf"/>
</dbReference>
<dbReference type="CDD" id="cd00653">
    <property type="entry name" value="RNA_pol_B_RPB2"/>
    <property type="match status" value="1"/>
</dbReference>
<protein>
    <recommendedName>
        <fullName evidence="1">DNA-directed RNA polymerase</fullName>
        <ecNumber evidence="1">2.7.7.6</ecNumber>
    </recommendedName>
</protein>
<dbReference type="InterPro" id="IPR042107">
    <property type="entry name" value="DNA-dir_RNA_pol_bsu_ext_1_sf"/>
</dbReference>
<dbReference type="HAMAP" id="MF_01321">
    <property type="entry name" value="RNApol_bact_RpoB"/>
    <property type="match status" value="1"/>
</dbReference>
<dbReference type="Pfam" id="PF04565">
    <property type="entry name" value="RNA_pol_Rpb2_3"/>
    <property type="match status" value="1"/>
</dbReference>
<dbReference type="Pfam" id="PF04561">
    <property type="entry name" value="RNA_pol_Rpb2_2"/>
    <property type="match status" value="1"/>
</dbReference>
<dbReference type="GO" id="GO:0032549">
    <property type="term" value="F:ribonucleoside binding"/>
    <property type="evidence" value="ECO:0007669"/>
    <property type="project" value="InterPro"/>
</dbReference>
<dbReference type="EC" id="2.7.7.6" evidence="1"/>
<dbReference type="GO" id="GO:0006351">
    <property type="term" value="P:DNA-templated transcription"/>
    <property type="evidence" value="ECO:0007669"/>
    <property type="project" value="InterPro"/>
</dbReference>
<dbReference type="SUPFAM" id="SSF64484">
    <property type="entry name" value="beta and beta-prime subunits of DNA dependent RNA-polymerase"/>
    <property type="match status" value="1"/>
</dbReference>
<feature type="domain" description="DNA-directed RNA polymerase subunit 2 hybrid-binding" evidence="8">
    <location>
        <begin position="529"/>
        <end position="913"/>
    </location>
</feature>
<keyword evidence="3" id="KW-0808">Transferase</keyword>
<feature type="domain" description="RNA polymerase Rpb2" evidence="9">
    <location>
        <begin position="915"/>
        <end position="989"/>
    </location>
</feature>
<dbReference type="InterPro" id="IPR007645">
    <property type="entry name" value="RNA_pol_Rpb2_3"/>
</dbReference>
<evidence type="ECO:0000256" key="5">
    <source>
        <dbReference type="ARBA" id="ARBA00023163"/>
    </source>
</evidence>
<dbReference type="InterPro" id="IPR007641">
    <property type="entry name" value="RNA_pol_Rpb2_7"/>
</dbReference>
<dbReference type="InterPro" id="IPR019462">
    <property type="entry name" value="DNA-dir_RNA_pol_bsu_external_1"/>
</dbReference>
<dbReference type="InterPro" id="IPR037033">
    <property type="entry name" value="DNA-dir_RNAP_su2_hyb_sf"/>
</dbReference>
<accession>A0A955I1N6</accession>
<dbReference type="InterPro" id="IPR007120">
    <property type="entry name" value="DNA-dir_RNAP_su2_dom"/>
</dbReference>
<evidence type="ECO:0000259" key="11">
    <source>
        <dbReference type="Pfam" id="PF04565"/>
    </source>
</evidence>
<evidence type="ECO:0000313" key="14">
    <source>
        <dbReference type="Proteomes" id="UP000748332"/>
    </source>
</evidence>
<comment type="catalytic activity">
    <reaction evidence="6">
        <text>RNA(n) + a ribonucleoside 5'-triphosphate = RNA(n+1) + diphosphate</text>
        <dbReference type="Rhea" id="RHEA:21248"/>
        <dbReference type="Rhea" id="RHEA-COMP:14527"/>
        <dbReference type="Rhea" id="RHEA-COMP:17342"/>
        <dbReference type="ChEBI" id="CHEBI:33019"/>
        <dbReference type="ChEBI" id="CHEBI:61557"/>
        <dbReference type="ChEBI" id="CHEBI:140395"/>
        <dbReference type="EC" id="2.7.7.6"/>
    </reaction>
</comment>
<dbReference type="InterPro" id="IPR010243">
    <property type="entry name" value="RNA_pol_bsu_bac"/>
</dbReference>
<organism evidence="13 14">
    <name type="scientific">Candidatus Dojkabacteria bacterium</name>
    <dbReference type="NCBI Taxonomy" id="2099670"/>
    <lineage>
        <taxon>Bacteria</taxon>
        <taxon>Candidatus Dojkabacteria</taxon>
    </lineage>
</organism>
<evidence type="ECO:0000259" key="12">
    <source>
        <dbReference type="Pfam" id="PF10385"/>
    </source>
</evidence>
<evidence type="ECO:0000256" key="4">
    <source>
        <dbReference type="ARBA" id="ARBA00022695"/>
    </source>
</evidence>
<dbReference type="Gene3D" id="3.90.1110.10">
    <property type="entry name" value="RNA polymerase Rpb2, domain 2"/>
    <property type="match status" value="1"/>
</dbReference>
<dbReference type="Gene3D" id="2.40.270.10">
    <property type="entry name" value="DNA-directed RNA polymerase, subunit 2, domain 6"/>
    <property type="match status" value="1"/>
</dbReference>
<keyword evidence="5" id="KW-0804">Transcription</keyword>
<comment type="similarity">
    <text evidence="7">Belongs to the RNA polymerase beta chain family.</text>
</comment>
<dbReference type="Gene3D" id="2.40.50.100">
    <property type="match status" value="1"/>
</dbReference>
<evidence type="ECO:0000256" key="7">
    <source>
        <dbReference type="RuleBase" id="RU000434"/>
    </source>
</evidence>
<name>A0A955I1N6_9BACT</name>
<evidence type="ECO:0000259" key="10">
    <source>
        <dbReference type="Pfam" id="PF04561"/>
    </source>
</evidence>
<proteinExistence type="inferred from homology"/>
<dbReference type="Gene3D" id="2.40.50.150">
    <property type="match status" value="1"/>
</dbReference>
<evidence type="ECO:0000313" key="13">
    <source>
        <dbReference type="EMBL" id="MCA9374933.1"/>
    </source>
</evidence>
<dbReference type="InterPro" id="IPR007642">
    <property type="entry name" value="RNA_pol_Rpb2_2"/>
</dbReference>
<dbReference type="GO" id="GO:0003677">
    <property type="term" value="F:DNA binding"/>
    <property type="evidence" value="ECO:0007669"/>
    <property type="project" value="InterPro"/>
</dbReference>
<evidence type="ECO:0000259" key="8">
    <source>
        <dbReference type="Pfam" id="PF00562"/>
    </source>
</evidence>
<dbReference type="Pfam" id="PF04560">
    <property type="entry name" value="RNA_pol_Rpb2_7"/>
    <property type="match status" value="1"/>
</dbReference>
<feature type="non-terminal residue" evidence="13">
    <location>
        <position position="1"/>
    </location>
</feature>
<dbReference type="EMBL" id="JAGQLM010000049">
    <property type="protein sequence ID" value="MCA9374933.1"/>
    <property type="molecule type" value="Genomic_DNA"/>
</dbReference>
<evidence type="ECO:0000256" key="3">
    <source>
        <dbReference type="ARBA" id="ARBA00022679"/>
    </source>
</evidence>
<reference evidence="13" key="1">
    <citation type="submission" date="2020-04" db="EMBL/GenBank/DDBJ databases">
        <authorList>
            <person name="Zhang T."/>
        </authorList>
    </citation>
    <scope>NUCLEOTIDE SEQUENCE</scope>
    <source>
        <strain evidence="13">HKST-UBA16</strain>
    </source>
</reference>
<dbReference type="Proteomes" id="UP000748332">
    <property type="component" value="Unassembled WGS sequence"/>
</dbReference>
<dbReference type="Gene3D" id="3.90.1100.10">
    <property type="match status" value="1"/>
</dbReference>
<keyword evidence="2 13" id="KW-0240">DNA-directed RNA polymerase</keyword>
<dbReference type="AlphaFoldDB" id="A0A955I1N6"/>
<reference evidence="13" key="2">
    <citation type="journal article" date="2021" name="Microbiome">
        <title>Successional dynamics and alternative stable states in a saline activated sludge microbial community over 9 years.</title>
        <authorList>
            <person name="Wang Y."/>
            <person name="Ye J."/>
            <person name="Ju F."/>
            <person name="Liu L."/>
            <person name="Boyd J.A."/>
            <person name="Deng Y."/>
            <person name="Parks D.H."/>
            <person name="Jiang X."/>
            <person name="Yin X."/>
            <person name="Woodcroft B.J."/>
            <person name="Tyson G.W."/>
            <person name="Hugenholtz P."/>
            <person name="Polz M.F."/>
            <person name="Zhang T."/>
        </authorList>
    </citation>
    <scope>NUCLEOTIDE SEQUENCE</scope>
    <source>
        <strain evidence="13">HKST-UBA16</strain>
    </source>
</reference>
<feature type="domain" description="RNA polymerase Rpb2" evidence="10">
    <location>
        <begin position="33"/>
        <end position="212"/>
    </location>
</feature>
<dbReference type="GO" id="GO:0000428">
    <property type="term" value="C:DNA-directed RNA polymerase complex"/>
    <property type="evidence" value="ECO:0007669"/>
    <property type="project" value="UniProtKB-KW"/>
</dbReference>
<comment type="caution">
    <text evidence="13">The sequence shown here is derived from an EMBL/GenBank/DDBJ whole genome shotgun (WGS) entry which is preliminary data.</text>
</comment>
<keyword evidence="4" id="KW-0548">Nucleotidyltransferase</keyword>
<dbReference type="Pfam" id="PF00562">
    <property type="entry name" value="RNA_pol_Rpb2_6"/>
    <property type="match status" value="1"/>
</dbReference>
<dbReference type="Pfam" id="PF10385">
    <property type="entry name" value="RNA_pol_Rpb2_45"/>
    <property type="match status" value="1"/>
</dbReference>
<dbReference type="GO" id="GO:0003899">
    <property type="term" value="F:DNA-directed RNA polymerase activity"/>
    <property type="evidence" value="ECO:0007669"/>
    <property type="project" value="UniProtKB-EC"/>
</dbReference>
<feature type="domain" description="RNA polymerase Rpb2" evidence="11">
    <location>
        <begin position="273"/>
        <end position="340"/>
    </location>
</feature>
<sequence length="1004" mass="112283">HGYFVINGVSRVVTHQIVRSEGVLFDVAEKLPTRTLYKAKLVPARGQWYEFEVNKHNVISIRLVQKRPKVLLTELLRVFGFETDDDIRDLFKDVDIHEEFKYVESTLARDFTRNKEEAVINLYNKIRPDETVTVESAEKYIKSLFFNDRRFDLGKVGRYQVNRKLGTEYPLEGDGCKLYVDDIVLLIKRLIQVNNGTAPPDDIDSLSNRRIRSVGEVLIDQLRVGVRRVEKNIKDKMSMYGEDAKLTPSMLISTKPVSAAVLTFFGSNQLSMFMDQSNILSELENKRKITASGPGGLGKERAPFSVREVHHSHYSRLCPVTSPESQSIGVVNQLATFAHINEYGFIEAPYRQILHTVKNDGKSAVGRLAVEDIKSGSKIIVKSGKEITATAAKELAKNKDLKEIEVRSYATDKVVYIDAAEEREKVITMADIVLDDNLNIVDTLLPVRHKGDFLLQDVQSIDYMDIVPSQQAGVGMALIPFVAHDDSKRALTGSNQQRQAVPLVKQQSPLVGTGQEELVAKQSGWGVYAEEAGEVVEVDASHLIVKYAKAGLKEYPLIKFFRSNHDTTFSQRPLVNIGDKVKAGDILVDGPTMDNGELALGTNLRAALMFYEGYNYEDSVVISERVIKKDLLTSIHIRQHTIDLRDTDLGPETLTADIAHVSDRILQKLDAIGMVRIGARVGGGDILAGVVAPRGEQELTAEERLLRAIFGKAASEVRDVSLRVPHGSKGIVIKTQLLSLEQNDKLPPGVLKQVKVWVAETKSVNYGDKFSGRHGDKMTCAAIRPVEDMPFTEDGEPIDIILTPTFVKRMNMGQAVEVHYGRYAQLLGKKFAFPVFEDVNDEWIKEELEKSGYEMTQKVDLYDGRTGKKFPRQVTVGMKYVLKLHHIADEKVHARSTGPYTLVTQQPLGGKAQMGGQRFGEMEVWAMEAHGAPYALQEMLTIKSDDVQGRAQAYKAIIHGEKIESNEVPASFRVLMKELNSLCINVDLISFKNEDGEDETKEEL</sequence>
<evidence type="ECO:0000256" key="2">
    <source>
        <dbReference type="ARBA" id="ARBA00022478"/>
    </source>
</evidence>